<reference evidence="2 3" key="1">
    <citation type="journal article" date="2012" name="J. Bacteriol.">
        <title>Genome Sequence of the Filamentous Bacterium Fibrisoma limi BUZ 3T.</title>
        <authorList>
            <person name="Filippini M."/>
            <person name="Qi W."/>
            <person name="Jaenicke S."/>
            <person name="Goesmann A."/>
            <person name="Smits T.H."/>
            <person name="Bagheri H.C."/>
        </authorList>
    </citation>
    <scope>NUCLEOTIDE SEQUENCE [LARGE SCALE GENOMIC DNA]</scope>
    <source>
        <strain evidence="3">BUZ 3T</strain>
    </source>
</reference>
<evidence type="ECO:0000256" key="1">
    <source>
        <dbReference type="SAM" id="SignalP"/>
    </source>
</evidence>
<dbReference type="EMBL" id="CAIT01000004">
    <property type="protein sequence ID" value="CCH52083.1"/>
    <property type="molecule type" value="Genomic_DNA"/>
</dbReference>
<protein>
    <submittedName>
        <fullName evidence="2">Uncharacterized protein</fullName>
    </submittedName>
</protein>
<gene>
    <name evidence="2" type="ORF">BN8_01056</name>
</gene>
<feature type="signal peptide" evidence="1">
    <location>
        <begin position="1"/>
        <end position="20"/>
    </location>
</feature>
<evidence type="ECO:0000313" key="2">
    <source>
        <dbReference type="EMBL" id="CCH52083.1"/>
    </source>
</evidence>
<dbReference type="RefSeq" id="WP_009280669.1">
    <property type="nucleotide sequence ID" value="NZ_CAIT01000004.1"/>
</dbReference>
<dbReference type="STRING" id="1185876.BN8_01056"/>
<name>I2GDV9_9BACT</name>
<evidence type="ECO:0000313" key="3">
    <source>
        <dbReference type="Proteomes" id="UP000009309"/>
    </source>
</evidence>
<dbReference type="Proteomes" id="UP000009309">
    <property type="component" value="Unassembled WGS sequence"/>
</dbReference>
<proteinExistence type="predicted"/>
<keyword evidence="3" id="KW-1185">Reference proteome</keyword>
<organism evidence="2 3">
    <name type="scientific">Fibrisoma limi BUZ 3</name>
    <dbReference type="NCBI Taxonomy" id="1185876"/>
    <lineage>
        <taxon>Bacteria</taxon>
        <taxon>Pseudomonadati</taxon>
        <taxon>Bacteroidota</taxon>
        <taxon>Cytophagia</taxon>
        <taxon>Cytophagales</taxon>
        <taxon>Spirosomataceae</taxon>
        <taxon>Fibrisoma</taxon>
    </lineage>
</organism>
<dbReference type="AlphaFoldDB" id="I2GDV9"/>
<sequence length="236" mass="26804">MKTITRLVLFVSLWYTPAFGQVKGSLNKTMEKNGGVKSTLETTKGELMQMANTPVSNTSEGGEFWMPLVTIETKDPITDYAFGESGSPVSYSFGYKSWVVYDEWWKRMSACIDKLGEFWDKYPGCITAQKKDELVKCLGETHETKAFMKVVTENNQLAGVFLFYDGYYDYYRWRDFIPMKKYAGKAGFSVEFLAADAFDFYTPILNGNLSSLQYNAEAPGKNKGKWAMTGKFLPLK</sequence>
<keyword evidence="1" id="KW-0732">Signal</keyword>
<accession>I2GDV9</accession>
<comment type="caution">
    <text evidence="2">The sequence shown here is derived from an EMBL/GenBank/DDBJ whole genome shotgun (WGS) entry which is preliminary data.</text>
</comment>
<feature type="chain" id="PRO_5003659421" evidence="1">
    <location>
        <begin position="21"/>
        <end position="236"/>
    </location>
</feature>